<reference evidence="1 2" key="3">
    <citation type="journal article" date="2013" name="Rice">
        <title>Improvement of the Oryza sativa Nipponbare reference genome using next generation sequence and optical map data.</title>
        <authorList>
            <person name="Kawahara Y."/>
            <person name="de la Bastide M."/>
            <person name="Hamilton J.P."/>
            <person name="Kanamori H."/>
            <person name="McCombie W.R."/>
            <person name="Ouyang S."/>
            <person name="Schwartz D.C."/>
            <person name="Tanaka T."/>
            <person name="Wu J."/>
            <person name="Zhou S."/>
            <person name="Childs K.L."/>
            <person name="Davidson R.M."/>
            <person name="Lin H."/>
            <person name="Quesada-Ocampo L."/>
            <person name="Vaillancourt B."/>
            <person name="Sakai H."/>
            <person name="Lee S.S."/>
            <person name="Kim J."/>
            <person name="Numa H."/>
            <person name="Itoh T."/>
            <person name="Buell C.R."/>
            <person name="Matsumoto T."/>
        </authorList>
    </citation>
    <scope>NUCLEOTIDE SEQUENCE [LARGE SCALE GENOMIC DNA]</scope>
    <source>
        <strain evidence="2">cv. Nipponbare</strain>
    </source>
</reference>
<sequence length="71" mass="8406">MLMQLNLSYQCSTIQLLIIDTYNLEFSTDQYKNLNCKSHLLHLTLCIHYILTRNMESFKLLSDICFLSLMI</sequence>
<dbReference type="AlphaFoldDB" id="A0A0P0Y1B2"/>
<name>A0A0P0Y1B2_ORYSJ</name>
<protein>
    <submittedName>
        <fullName evidence="1">Os11g0305300 protein</fullName>
    </submittedName>
</protein>
<organism evidence="1 2">
    <name type="scientific">Oryza sativa subsp. japonica</name>
    <name type="common">Rice</name>
    <dbReference type="NCBI Taxonomy" id="39947"/>
    <lineage>
        <taxon>Eukaryota</taxon>
        <taxon>Viridiplantae</taxon>
        <taxon>Streptophyta</taxon>
        <taxon>Embryophyta</taxon>
        <taxon>Tracheophyta</taxon>
        <taxon>Spermatophyta</taxon>
        <taxon>Magnoliopsida</taxon>
        <taxon>Liliopsida</taxon>
        <taxon>Poales</taxon>
        <taxon>Poaceae</taxon>
        <taxon>BOP clade</taxon>
        <taxon>Oryzoideae</taxon>
        <taxon>Oryzeae</taxon>
        <taxon>Oryzinae</taxon>
        <taxon>Oryza</taxon>
        <taxon>Oryza sativa</taxon>
    </lineage>
</organism>
<dbReference type="Gramene" id="Os11t0305300-01">
    <property type="protein sequence ID" value="Os11t0305300-01"/>
    <property type="gene ID" value="Os11g0305300"/>
</dbReference>
<dbReference type="EMBL" id="AP014967">
    <property type="protein sequence ID" value="BAT13704.1"/>
    <property type="molecule type" value="Genomic_DNA"/>
</dbReference>
<proteinExistence type="predicted"/>
<dbReference type="PaxDb" id="39947-A0A0P0Y1B2"/>
<reference evidence="2" key="1">
    <citation type="journal article" date="2005" name="Nature">
        <title>The map-based sequence of the rice genome.</title>
        <authorList>
            <consortium name="International rice genome sequencing project (IRGSP)"/>
            <person name="Matsumoto T."/>
            <person name="Wu J."/>
            <person name="Kanamori H."/>
            <person name="Katayose Y."/>
            <person name="Fujisawa M."/>
            <person name="Namiki N."/>
            <person name="Mizuno H."/>
            <person name="Yamamoto K."/>
            <person name="Antonio B.A."/>
            <person name="Baba T."/>
            <person name="Sakata K."/>
            <person name="Nagamura Y."/>
            <person name="Aoki H."/>
            <person name="Arikawa K."/>
            <person name="Arita K."/>
            <person name="Bito T."/>
            <person name="Chiden Y."/>
            <person name="Fujitsuka N."/>
            <person name="Fukunaka R."/>
            <person name="Hamada M."/>
            <person name="Harada C."/>
            <person name="Hayashi A."/>
            <person name="Hijishita S."/>
            <person name="Honda M."/>
            <person name="Hosokawa S."/>
            <person name="Ichikawa Y."/>
            <person name="Idonuma A."/>
            <person name="Iijima M."/>
            <person name="Ikeda M."/>
            <person name="Ikeno M."/>
            <person name="Ito K."/>
            <person name="Ito S."/>
            <person name="Ito T."/>
            <person name="Ito Y."/>
            <person name="Ito Y."/>
            <person name="Iwabuchi A."/>
            <person name="Kamiya K."/>
            <person name="Karasawa W."/>
            <person name="Kurita K."/>
            <person name="Katagiri S."/>
            <person name="Kikuta A."/>
            <person name="Kobayashi H."/>
            <person name="Kobayashi N."/>
            <person name="Machita K."/>
            <person name="Maehara T."/>
            <person name="Masukawa M."/>
            <person name="Mizubayashi T."/>
            <person name="Mukai Y."/>
            <person name="Nagasaki H."/>
            <person name="Nagata Y."/>
            <person name="Naito S."/>
            <person name="Nakashima M."/>
            <person name="Nakama Y."/>
            <person name="Nakamichi Y."/>
            <person name="Nakamura M."/>
            <person name="Meguro A."/>
            <person name="Negishi M."/>
            <person name="Ohta I."/>
            <person name="Ohta T."/>
            <person name="Okamoto M."/>
            <person name="Ono N."/>
            <person name="Saji S."/>
            <person name="Sakaguchi M."/>
            <person name="Sakai K."/>
            <person name="Shibata M."/>
            <person name="Shimokawa T."/>
            <person name="Song J."/>
            <person name="Takazaki Y."/>
            <person name="Terasawa K."/>
            <person name="Tsugane M."/>
            <person name="Tsuji K."/>
            <person name="Ueda S."/>
            <person name="Waki K."/>
            <person name="Yamagata H."/>
            <person name="Yamamoto M."/>
            <person name="Yamamoto S."/>
            <person name="Yamane H."/>
            <person name="Yoshiki S."/>
            <person name="Yoshihara R."/>
            <person name="Yukawa K."/>
            <person name="Zhong H."/>
            <person name="Yano M."/>
            <person name="Yuan Q."/>
            <person name="Ouyang S."/>
            <person name="Liu J."/>
            <person name="Jones K.M."/>
            <person name="Gansberger K."/>
            <person name="Moffat K."/>
            <person name="Hill J."/>
            <person name="Bera J."/>
            <person name="Fadrosh D."/>
            <person name="Jin S."/>
            <person name="Johri S."/>
            <person name="Kim M."/>
            <person name="Overton L."/>
            <person name="Reardon M."/>
            <person name="Tsitrin T."/>
            <person name="Vuong H."/>
            <person name="Weaver B."/>
            <person name="Ciecko A."/>
            <person name="Tallon L."/>
            <person name="Jackson J."/>
            <person name="Pai G."/>
            <person name="Aken S.V."/>
            <person name="Utterback T."/>
            <person name="Reidmuller S."/>
            <person name="Feldblyum T."/>
            <person name="Hsiao J."/>
            <person name="Zismann V."/>
            <person name="Iobst S."/>
            <person name="de Vazeille A.R."/>
            <person name="Buell C.R."/>
            <person name="Ying K."/>
            <person name="Li Y."/>
            <person name="Lu T."/>
            <person name="Huang Y."/>
            <person name="Zhao Q."/>
            <person name="Feng Q."/>
            <person name="Zhang L."/>
            <person name="Zhu J."/>
            <person name="Weng Q."/>
            <person name="Mu J."/>
            <person name="Lu Y."/>
            <person name="Fan D."/>
            <person name="Liu Y."/>
            <person name="Guan J."/>
            <person name="Zhang Y."/>
            <person name="Yu S."/>
            <person name="Liu X."/>
            <person name="Zhang Y."/>
            <person name="Hong G."/>
            <person name="Han B."/>
            <person name="Choisne N."/>
            <person name="Demange N."/>
            <person name="Orjeda G."/>
            <person name="Samain S."/>
            <person name="Cattolico L."/>
            <person name="Pelletier E."/>
            <person name="Couloux A."/>
            <person name="Segurens B."/>
            <person name="Wincker P."/>
            <person name="D'Hont A."/>
            <person name="Scarpelli C."/>
            <person name="Weissenbach J."/>
            <person name="Salanoubat M."/>
            <person name="Quetier F."/>
            <person name="Yu Y."/>
            <person name="Kim H.R."/>
            <person name="Rambo T."/>
            <person name="Currie J."/>
            <person name="Collura K."/>
            <person name="Luo M."/>
            <person name="Yang T."/>
            <person name="Ammiraju J.S.S."/>
            <person name="Engler F."/>
            <person name="Soderlund C."/>
            <person name="Wing R.A."/>
            <person name="Palmer L.E."/>
            <person name="de la Bastide M."/>
            <person name="Spiegel L."/>
            <person name="Nascimento L."/>
            <person name="Zutavern T."/>
            <person name="O'Shaughnessy A."/>
            <person name="Dike S."/>
            <person name="Dedhia N."/>
            <person name="Preston R."/>
            <person name="Balija V."/>
            <person name="McCombie W.R."/>
            <person name="Chow T."/>
            <person name="Chen H."/>
            <person name="Chung M."/>
            <person name="Chen C."/>
            <person name="Shaw J."/>
            <person name="Wu H."/>
            <person name="Hsiao K."/>
            <person name="Chao Y."/>
            <person name="Chu M."/>
            <person name="Cheng C."/>
            <person name="Hour A."/>
            <person name="Lee P."/>
            <person name="Lin S."/>
            <person name="Lin Y."/>
            <person name="Liou J."/>
            <person name="Liu S."/>
            <person name="Hsing Y."/>
            <person name="Raghuvanshi S."/>
            <person name="Mohanty A."/>
            <person name="Bharti A.K."/>
            <person name="Gaur A."/>
            <person name="Gupta V."/>
            <person name="Kumar D."/>
            <person name="Ravi V."/>
            <person name="Vij S."/>
            <person name="Kapur A."/>
            <person name="Khurana P."/>
            <person name="Khurana P."/>
            <person name="Khurana J.P."/>
            <person name="Tyagi A.K."/>
            <person name="Gaikwad K."/>
            <person name="Singh A."/>
            <person name="Dalal V."/>
            <person name="Srivastava S."/>
            <person name="Dixit A."/>
            <person name="Pal A.K."/>
            <person name="Ghazi I.A."/>
            <person name="Yadav M."/>
            <person name="Pandit A."/>
            <person name="Bhargava A."/>
            <person name="Sureshbabu K."/>
            <person name="Batra K."/>
            <person name="Sharma T.R."/>
            <person name="Mohapatra T."/>
            <person name="Singh N.K."/>
            <person name="Messing J."/>
            <person name="Nelson A.B."/>
            <person name="Fuks G."/>
            <person name="Kavchok S."/>
            <person name="Keizer G."/>
            <person name="Linton E."/>
            <person name="Llaca V."/>
            <person name="Song R."/>
            <person name="Tanyolac B."/>
            <person name="Young S."/>
            <person name="Ho-Il K."/>
            <person name="Hahn J.H."/>
            <person name="Sangsakoo G."/>
            <person name="Vanavichit A."/>
            <person name="de Mattos Luiz.A.T."/>
            <person name="Zimmer P.D."/>
            <person name="Malone G."/>
            <person name="Dellagostin O."/>
            <person name="de Oliveira A.C."/>
            <person name="Bevan M."/>
            <person name="Bancroft I."/>
            <person name="Minx P."/>
            <person name="Cordum H."/>
            <person name="Wilson R."/>
            <person name="Cheng Z."/>
            <person name="Jin W."/>
            <person name="Jiang J."/>
            <person name="Leong S.A."/>
            <person name="Iwama H."/>
            <person name="Gojobori T."/>
            <person name="Itoh T."/>
            <person name="Niimura Y."/>
            <person name="Fujii Y."/>
            <person name="Habara T."/>
            <person name="Sakai H."/>
            <person name="Sato Y."/>
            <person name="Wilson G."/>
            <person name="Kumar K."/>
            <person name="McCouch S."/>
            <person name="Juretic N."/>
            <person name="Hoen D."/>
            <person name="Wright S."/>
            <person name="Bruskiewich R."/>
            <person name="Bureau T."/>
            <person name="Miyao A."/>
            <person name="Hirochika H."/>
            <person name="Nishikawa T."/>
            <person name="Kadowaki K."/>
            <person name="Sugiura M."/>
            <person name="Burr B."/>
            <person name="Sasaki T."/>
        </authorList>
    </citation>
    <scope>NUCLEOTIDE SEQUENCE [LARGE SCALE GENOMIC DNA]</scope>
    <source>
        <strain evidence="2">cv. Nipponbare</strain>
    </source>
</reference>
<accession>A0A0P0Y1B2</accession>
<evidence type="ECO:0000313" key="2">
    <source>
        <dbReference type="Proteomes" id="UP000059680"/>
    </source>
</evidence>
<evidence type="ECO:0000313" key="1">
    <source>
        <dbReference type="EMBL" id="BAT13704.1"/>
    </source>
</evidence>
<dbReference type="InParanoid" id="A0A0P0Y1B2"/>
<keyword evidence="2" id="KW-1185">Reference proteome</keyword>
<reference evidence="1 2" key="2">
    <citation type="journal article" date="2013" name="Plant Cell Physiol.">
        <title>Rice Annotation Project Database (RAP-DB): an integrative and interactive database for rice genomics.</title>
        <authorList>
            <person name="Sakai H."/>
            <person name="Lee S.S."/>
            <person name="Tanaka T."/>
            <person name="Numa H."/>
            <person name="Kim J."/>
            <person name="Kawahara Y."/>
            <person name="Wakimoto H."/>
            <person name="Yang C.C."/>
            <person name="Iwamoto M."/>
            <person name="Abe T."/>
            <person name="Yamada Y."/>
            <person name="Muto A."/>
            <person name="Inokuchi H."/>
            <person name="Ikemura T."/>
            <person name="Matsumoto T."/>
            <person name="Sasaki T."/>
            <person name="Itoh T."/>
        </authorList>
    </citation>
    <scope>NUCLEOTIDE SEQUENCE [LARGE SCALE GENOMIC DNA]</scope>
    <source>
        <strain evidence="2">cv. Nipponbare</strain>
    </source>
</reference>
<dbReference type="Proteomes" id="UP000059680">
    <property type="component" value="Chromosome 11"/>
</dbReference>
<gene>
    <name evidence="1" type="ordered locus">Os11g0305300</name>
    <name evidence="1" type="ORF">OSNPB_110305300</name>
</gene>